<evidence type="ECO:0000256" key="1">
    <source>
        <dbReference type="SAM" id="MobiDB-lite"/>
    </source>
</evidence>
<dbReference type="Pfam" id="PF11832">
    <property type="entry name" value="DUF3352"/>
    <property type="match status" value="1"/>
</dbReference>
<proteinExistence type="predicted"/>
<comment type="caution">
    <text evidence="2">The sequence shown here is derived from an EMBL/GenBank/DDBJ whole genome shotgun (WGS) entry which is preliminary data.</text>
</comment>
<keyword evidence="3" id="KW-1185">Reference proteome</keyword>
<gene>
    <name evidence="2" type="ORF">IQ235_17890</name>
</gene>
<dbReference type="InterPro" id="IPR021787">
    <property type="entry name" value="DUF3352"/>
</dbReference>
<feature type="non-terminal residue" evidence="2">
    <location>
        <position position="198"/>
    </location>
</feature>
<dbReference type="EMBL" id="JADEXN010000401">
    <property type="protein sequence ID" value="MBE9042636.1"/>
    <property type="molecule type" value="Genomic_DNA"/>
</dbReference>
<feature type="region of interest" description="Disordered" evidence="1">
    <location>
        <begin position="153"/>
        <end position="173"/>
    </location>
</feature>
<evidence type="ECO:0000313" key="3">
    <source>
        <dbReference type="Proteomes" id="UP000621799"/>
    </source>
</evidence>
<name>A0A928VYV3_9CYAN</name>
<reference evidence="2" key="1">
    <citation type="submission" date="2020-10" db="EMBL/GenBank/DDBJ databases">
        <authorList>
            <person name="Castelo-Branco R."/>
            <person name="Eusebio N."/>
            <person name="Adriana R."/>
            <person name="Vieira A."/>
            <person name="Brugerolle De Fraissinette N."/>
            <person name="Rezende De Castro R."/>
            <person name="Schneider M.P."/>
            <person name="Vasconcelos V."/>
            <person name="Leao P.N."/>
        </authorList>
    </citation>
    <scope>NUCLEOTIDE SEQUENCE</scope>
    <source>
        <strain evidence="2">LEGE 11467</strain>
    </source>
</reference>
<protein>
    <submittedName>
        <fullName evidence="2">DUF3352 domain-containing protein</fullName>
    </submittedName>
</protein>
<organism evidence="2 3">
    <name type="scientific">Zarconia navalis LEGE 11467</name>
    <dbReference type="NCBI Taxonomy" id="1828826"/>
    <lineage>
        <taxon>Bacteria</taxon>
        <taxon>Bacillati</taxon>
        <taxon>Cyanobacteriota</taxon>
        <taxon>Cyanophyceae</taxon>
        <taxon>Oscillatoriophycideae</taxon>
        <taxon>Oscillatoriales</taxon>
        <taxon>Oscillatoriales incertae sedis</taxon>
        <taxon>Zarconia</taxon>
        <taxon>Zarconia navalis</taxon>
    </lineage>
</organism>
<dbReference type="Proteomes" id="UP000621799">
    <property type="component" value="Unassembled WGS sequence"/>
</dbReference>
<accession>A0A928VYV3</accession>
<dbReference type="AlphaFoldDB" id="A0A928VYV3"/>
<sequence>MTVVPGGAVAQPLEESEPLPPIVPRIAEVLPANLPGALLVDTTETWSDLESFNPLPFEISGPGGIPFLPMETDFNTDIRPWVGKWAATVLLPARDPYGLDRSSIDASVLTLVSVNDTARMNAYLETVATLRGTPPIERDFQGTKIWEWEADESPELEFPPELSPESEAPGDLGMKGAIVQLKKALPSSVGEWFDRLAQ</sequence>
<evidence type="ECO:0000313" key="2">
    <source>
        <dbReference type="EMBL" id="MBE9042636.1"/>
    </source>
</evidence>